<evidence type="ECO:0000259" key="2">
    <source>
        <dbReference type="PROSITE" id="PS50110"/>
    </source>
</evidence>
<dbReference type="RefSeq" id="WP_152575008.1">
    <property type="nucleotide sequence ID" value="NZ_VIKU02000004.1"/>
</dbReference>
<dbReference type="InterPro" id="IPR036890">
    <property type="entry name" value="HATPase_C_sf"/>
</dbReference>
<dbReference type="SUPFAM" id="SSF55874">
    <property type="entry name" value="ATPase domain of HSP90 chaperone/DNA topoisomerase II/histidine kinase"/>
    <property type="match status" value="1"/>
</dbReference>
<evidence type="ECO:0000256" key="1">
    <source>
        <dbReference type="PROSITE-ProRule" id="PRU00169"/>
    </source>
</evidence>
<dbReference type="Gene3D" id="3.40.50.2300">
    <property type="match status" value="1"/>
</dbReference>
<dbReference type="PANTHER" id="PTHR34220:SF7">
    <property type="entry name" value="SENSOR HISTIDINE KINASE YPDA"/>
    <property type="match status" value="1"/>
</dbReference>
<feature type="domain" description="Response regulatory" evidence="2">
    <location>
        <begin position="3"/>
        <end position="119"/>
    </location>
</feature>
<proteinExistence type="predicted"/>
<dbReference type="InterPro" id="IPR010559">
    <property type="entry name" value="Sig_transdc_His_kin_internal"/>
</dbReference>
<protein>
    <submittedName>
        <fullName evidence="3">Response regulator</fullName>
    </submittedName>
</protein>
<dbReference type="Gene3D" id="3.30.565.10">
    <property type="entry name" value="Histidine kinase-like ATPase, C-terminal domain"/>
    <property type="match status" value="1"/>
</dbReference>
<dbReference type="PANTHER" id="PTHR34220">
    <property type="entry name" value="SENSOR HISTIDINE KINASE YPDA"/>
    <property type="match status" value="1"/>
</dbReference>
<organism evidence="3 4">
    <name type="scientific">Pelagihabitans pacificus</name>
    <dbReference type="NCBI Taxonomy" id="2696054"/>
    <lineage>
        <taxon>Bacteria</taxon>
        <taxon>Pseudomonadati</taxon>
        <taxon>Bacteroidota</taxon>
        <taxon>Flavobacteriia</taxon>
        <taxon>Flavobacteriales</taxon>
        <taxon>Flavobacteriaceae</taxon>
        <taxon>Pelagihabitans</taxon>
    </lineage>
</organism>
<evidence type="ECO:0000313" key="4">
    <source>
        <dbReference type="Proteomes" id="UP000707206"/>
    </source>
</evidence>
<feature type="modified residue" description="4-aspartylphosphate" evidence="1">
    <location>
        <position position="52"/>
    </location>
</feature>
<dbReference type="EMBL" id="VIKU02000004">
    <property type="protein sequence ID" value="NHF60508.1"/>
    <property type="molecule type" value="Genomic_DNA"/>
</dbReference>
<name>A0A967AWN2_9FLAO</name>
<evidence type="ECO:0000313" key="3">
    <source>
        <dbReference type="EMBL" id="NHF60508.1"/>
    </source>
</evidence>
<gene>
    <name evidence="3" type="ORF">FK220_014225</name>
</gene>
<dbReference type="Proteomes" id="UP000707206">
    <property type="component" value="Unassembled WGS sequence"/>
</dbReference>
<dbReference type="InterPro" id="IPR001789">
    <property type="entry name" value="Sig_transdc_resp-reg_receiver"/>
</dbReference>
<reference evidence="3" key="2">
    <citation type="submission" date="2020-03" db="EMBL/GenBank/DDBJ databases">
        <title>Flavobacteriaceae bacterium strain TP-CH-4, a member of the family Flavobacteriaceae isolated from a deep-sea seamount.</title>
        <authorList>
            <person name="Zhang D.-C."/>
        </authorList>
    </citation>
    <scope>NUCLEOTIDE SEQUENCE</scope>
    <source>
        <strain evidence="3">TP-CH-4</strain>
    </source>
</reference>
<dbReference type="Pfam" id="PF00072">
    <property type="entry name" value="Response_reg"/>
    <property type="match status" value="1"/>
</dbReference>
<dbReference type="GO" id="GO:0000155">
    <property type="term" value="F:phosphorelay sensor kinase activity"/>
    <property type="evidence" value="ECO:0007669"/>
    <property type="project" value="InterPro"/>
</dbReference>
<keyword evidence="4" id="KW-1185">Reference proteome</keyword>
<dbReference type="Pfam" id="PF06580">
    <property type="entry name" value="His_kinase"/>
    <property type="match status" value="1"/>
</dbReference>
<dbReference type="CDD" id="cd00156">
    <property type="entry name" value="REC"/>
    <property type="match status" value="1"/>
</dbReference>
<dbReference type="InterPro" id="IPR011006">
    <property type="entry name" value="CheY-like_superfamily"/>
</dbReference>
<dbReference type="GO" id="GO:0016020">
    <property type="term" value="C:membrane"/>
    <property type="evidence" value="ECO:0007669"/>
    <property type="project" value="InterPro"/>
</dbReference>
<dbReference type="AlphaFoldDB" id="A0A967AWN2"/>
<dbReference type="SMART" id="SM00448">
    <property type="entry name" value="REC"/>
    <property type="match status" value="1"/>
</dbReference>
<dbReference type="PROSITE" id="PS50110">
    <property type="entry name" value="RESPONSE_REGULATORY"/>
    <property type="match status" value="1"/>
</dbReference>
<accession>A0A967AWN2</accession>
<comment type="caution">
    <text evidence="3">The sequence shown here is derived from an EMBL/GenBank/DDBJ whole genome shotgun (WGS) entry which is preliminary data.</text>
</comment>
<reference evidence="3" key="1">
    <citation type="submission" date="2019-07" db="EMBL/GenBank/DDBJ databases">
        <authorList>
            <person name="De-Chao Zhang Q."/>
        </authorList>
    </citation>
    <scope>NUCLEOTIDE SEQUENCE</scope>
    <source>
        <strain evidence="3">TP-CH-4</strain>
    </source>
</reference>
<dbReference type="SUPFAM" id="SSF52172">
    <property type="entry name" value="CheY-like"/>
    <property type="match status" value="1"/>
</dbReference>
<dbReference type="InterPro" id="IPR050640">
    <property type="entry name" value="Bact_2-comp_sensor_kinase"/>
</dbReference>
<keyword evidence="1" id="KW-0597">Phosphoprotein</keyword>
<sequence>MDSILIVDDNRQVLEQLKELLSGEGYQVAFIPRSDFLRERLEKGNFDLLLLDINLPGKNGLDWLKEIKSDSKHKNLPVIMITAEDERDTLAKCFELGANDYIHKPINEVALKSRVRSAITTKRFLEQQLRLEKQKAMQSRMMMLSSQMNPHFVFNALASVQSLVMTQETEDAVNYLSEFAGLMRLNLENSLTPYISLSDEIKFIKQYLELERIRFQKSFSYNISVQVENPEDIMIPPMLLQPYLENAIIHGLGKLDRHGELYLLIQEENDIVKCTITDNGIGREAGIKYKPKKHHSVAMANIEARLEMLNAVMEKEEFSVSIVDLETKGRPTGTRVVLVFPNDLH</sequence>